<dbReference type="GeneID" id="85325217"/>
<gene>
    <name evidence="1" type="ORF">B0T26DRAFT_709787</name>
</gene>
<dbReference type="EMBL" id="JAUIRO010000004">
    <property type="protein sequence ID" value="KAK0717387.1"/>
    <property type="molecule type" value="Genomic_DNA"/>
</dbReference>
<reference evidence="1" key="1">
    <citation type="submission" date="2023-06" db="EMBL/GenBank/DDBJ databases">
        <title>Genome-scale phylogeny and comparative genomics of the fungal order Sordariales.</title>
        <authorList>
            <consortium name="Lawrence Berkeley National Laboratory"/>
            <person name="Hensen N."/>
            <person name="Bonometti L."/>
            <person name="Westerberg I."/>
            <person name="Brannstrom I.O."/>
            <person name="Guillou S."/>
            <person name="Cros-Aarteil S."/>
            <person name="Calhoun S."/>
            <person name="Haridas S."/>
            <person name="Kuo A."/>
            <person name="Mondo S."/>
            <person name="Pangilinan J."/>
            <person name="Riley R."/>
            <person name="LaButti K."/>
            <person name="Andreopoulos B."/>
            <person name="Lipzen A."/>
            <person name="Chen C."/>
            <person name="Yanf M."/>
            <person name="Daum C."/>
            <person name="Ng V."/>
            <person name="Clum A."/>
            <person name="Steindorff A."/>
            <person name="Ohm R."/>
            <person name="Martin F."/>
            <person name="Silar P."/>
            <person name="Natvig D."/>
            <person name="Lalanne C."/>
            <person name="Gautier V."/>
            <person name="Ament-velasquez S.L."/>
            <person name="Kruys A."/>
            <person name="Hutchinson M.I."/>
            <person name="Powell A.J."/>
            <person name="Barry K."/>
            <person name="Miller A.N."/>
            <person name="Grigoriev I.V."/>
            <person name="Debuchy R."/>
            <person name="Gladieux P."/>
            <person name="Thoren M.H."/>
            <person name="Johannesson H."/>
        </authorList>
    </citation>
    <scope>NUCLEOTIDE SEQUENCE</scope>
    <source>
        <strain evidence="1">SMH2392-1A</strain>
    </source>
</reference>
<dbReference type="AlphaFoldDB" id="A0AA40AKE7"/>
<sequence>MHGGVARVGAPRIQAPASSRAIQAPRFRLLNIPSASIVLTNCRIGVESAGHVTAHISDLHEFYLVLSRPVLMELVLEQVSRHCLSATKVISDLLSLKMTHGVIGNCEIAVY</sequence>
<protein>
    <submittedName>
        <fullName evidence="1">Uncharacterized protein</fullName>
    </submittedName>
</protein>
<keyword evidence="2" id="KW-1185">Reference proteome</keyword>
<accession>A0AA40AKE7</accession>
<evidence type="ECO:0000313" key="2">
    <source>
        <dbReference type="Proteomes" id="UP001172101"/>
    </source>
</evidence>
<proteinExistence type="predicted"/>
<dbReference type="RefSeq" id="XP_060296180.1">
    <property type="nucleotide sequence ID" value="XM_060441947.1"/>
</dbReference>
<comment type="caution">
    <text evidence="1">The sequence shown here is derived from an EMBL/GenBank/DDBJ whole genome shotgun (WGS) entry which is preliminary data.</text>
</comment>
<name>A0AA40AKE7_9PEZI</name>
<evidence type="ECO:0000313" key="1">
    <source>
        <dbReference type="EMBL" id="KAK0717387.1"/>
    </source>
</evidence>
<dbReference type="Proteomes" id="UP001172101">
    <property type="component" value="Unassembled WGS sequence"/>
</dbReference>
<organism evidence="1 2">
    <name type="scientific">Lasiosphaeria miniovina</name>
    <dbReference type="NCBI Taxonomy" id="1954250"/>
    <lineage>
        <taxon>Eukaryota</taxon>
        <taxon>Fungi</taxon>
        <taxon>Dikarya</taxon>
        <taxon>Ascomycota</taxon>
        <taxon>Pezizomycotina</taxon>
        <taxon>Sordariomycetes</taxon>
        <taxon>Sordariomycetidae</taxon>
        <taxon>Sordariales</taxon>
        <taxon>Lasiosphaeriaceae</taxon>
        <taxon>Lasiosphaeria</taxon>
    </lineage>
</organism>